<name>A0A226ED36_FOLCA</name>
<keyword evidence="3" id="KW-1185">Reference proteome</keyword>
<evidence type="ECO:0000313" key="3">
    <source>
        <dbReference type="Proteomes" id="UP000198287"/>
    </source>
</evidence>
<evidence type="ECO:0000256" key="1">
    <source>
        <dbReference type="SAM" id="Phobius"/>
    </source>
</evidence>
<organism evidence="2 3">
    <name type="scientific">Folsomia candida</name>
    <name type="common">Springtail</name>
    <dbReference type="NCBI Taxonomy" id="158441"/>
    <lineage>
        <taxon>Eukaryota</taxon>
        <taxon>Metazoa</taxon>
        <taxon>Ecdysozoa</taxon>
        <taxon>Arthropoda</taxon>
        <taxon>Hexapoda</taxon>
        <taxon>Collembola</taxon>
        <taxon>Entomobryomorpha</taxon>
        <taxon>Isotomoidea</taxon>
        <taxon>Isotomidae</taxon>
        <taxon>Proisotominae</taxon>
        <taxon>Folsomia</taxon>
    </lineage>
</organism>
<evidence type="ECO:0000313" key="2">
    <source>
        <dbReference type="EMBL" id="OXA55138.1"/>
    </source>
</evidence>
<keyword evidence="1" id="KW-0472">Membrane</keyword>
<dbReference type="EMBL" id="LNIX01000005">
    <property type="protein sequence ID" value="OXA55138.1"/>
    <property type="molecule type" value="Genomic_DNA"/>
</dbReference>
<protein>
    <submittedName>
        <fullName evidence="2">D-alanine--D-alanine ligase</fullName>
    </submittedName>
</protein>
<keyword evidence="1" id="KW-1133">Transmembrane helix</keyword>
<comment type="caution">
    <text evidence="2">The sequence shown here is derived from an EMBL/GenBank/DDBJ whole genome shotgun (WGS) entry which is preliminary data.</text>
</comment>
<dbReference type="Proteomes" id="UP000198287">
    <property type="component" value="Unassembled WGS sequence"/>
</dbReference>
<reference evidence="2 3" key="1">
    <citation type="submission" date="2015-12" db="EMBL/GenBank/DDBJ databases">
        <title>The genome of Folsomia candida.</title>
        <authorList>
            <person name="Faddeeva A."/>
            <person name="Derks M.F."/>
            <person name="Anvar Y."/>
            <person name="Smit S."/>
            <person name="Van Straalen N."/>
            <person name="Roelofs D."/>
        </authorList>
    </citation>
    <scope>NUCLEOTIDE SEQUENCE [LARGE SCALE GENOMIC DNA]</scope>
    <source>
        <strain evidence="2 3">VU population</strain>
        <tissue evidence="2">Whole body</tissue>
    </source>
</reference>
<sequence>MLSTYVELLLILQNVYFDHFPLLYKLPFVIRRVQGKGIRVAKVTRRFDLVVSLFPGFVFAAAVFLLIVAILLRFPWCAIRWGIRQFWRGCCSASSAFAASSSTRC</sequence>
<proteinExistence type="predicted"/>
<accession>A0A226ED36</accession>
<keyword evidence="1" id="KW-0812">Transmembrane</keyword>
<gene>
    <name evidence="2" type="ORF">Fcan01_11741</name>
</gene>
<dbReference type="GO" id="GO:0016874">
    <property type="term" value="F:ligase activity"/>
    <property type="evidence" value="ECO:0007669"/>
    <property type="project" value="UniProtKB-KW"/>
</dbReference>
<keyword evidence="2" id="KW-0436">Ligase</keyword>
<feature type="transmembrane region" description="Helical" evidence="1">
    <location>
        <begin position="53"/>
        <end position="74"/>
    </location>
</feature>
<dbReference type="AlphaFoldDB" id="A0A226ED36"/>